<protein>
    <recommendedName>
        <fullName evidence="2">Serine protease</fullName>
    </recommendedName>
</protein>
<keyword evidence="1" id="KW-0614">Plasmid</keyword>
<name>A0A2L1KJG8_9ENTR</name>
<organism evidence="1">
    <name type="scientific">Enterobacter hormaechei</name>
    <dbReference type="NCBI Taxonomy" id="158836"/>
    <lineage>
        <taxon>Bacteria</taxon>
        <taxon>Pseudomonadati</taxon>
        <taxon>Pseudomonadota</taxon>
        <taxon>Gammaproteobacteria</taxon>
        <taxon>Enterobacterales</taxon>
        <taxon>Enterobacteriaceae</taxon>
        <taxon>Enterobacter</taxon>
        <taxon>Enterobacter cloacae complex</taxon>
    </lineage>
</organism>
<dbReference type="EMBL" id="MF344572">
    <property type="protein sequence ID" value="AVE22476.1"/>
    <property type="molecule type" value="Genomic_DNA"/>
</dbReference>
<dbReference type="AlphaFoldDB" id="A0A2L1KJG8"/>
<proteinExistence type="predicted"/>
<evidence type="ECO:0008006" key="2">
    <source>
        <dbReference type="Google" id="ProtNLM"/>
    </source>
</evidence>
<dbReference type="InterPro" id="IPR009003">
    <property type="entry name" value="Peptidase_S1_PA"/>
</dbReference>
<dbReference type="SUPFAM" id="SSF50494">
    <property type="entry name" value="Trypsin-like serine proteases"/>
    <property type="match status" value="1"/>
</dbReference>
<geneLocation type="plasmid" evidence="1">
    <name>p24845-Ct2</name>
</geneLocation>
<dbReference type="RefSeq" id="WP_072714079.1">
    <property type="nucleotide sequence ID" value="NZ_JAMHJZ010000003.1"/>
</dbReference>
<sequence length="266" mass="29260">MYQGLYEKISKATGILTVFLGEEKISQGSCFCFLPIGAVLTAAHVVTGRMPIKHEDVIDPNVKYFIKFPNIPVLEYRVDFCAVTIQVEGLLNPIQIDLAMLLPKQNYNVRYPVIEAYSTPPLLGEEVFMAGYSDELEVPFLVDKIIDRQYEGVADFLNEMERGYLADMTGPLIKRAVVGNSRKVLAENTNSKIELKCDIFYLDNAVHSGASGGPIVNHSGNVVGIITQRAMTDASQNDIPSLRVPSGSAVGISLEVLSMIDRLRSS</sequence>
<reference evidence="1" key="1">
    <citation type="journal article" date="2019" name="Front. Microbiol.">
        <title>Type 1, 2, and 1/2-Hybrid IncC Plasmids From China.</title>
        <authorList>
            <person name="Cheng Q."/>
            <person name="Jiang X."/>
            <person name="Xu Y."/>
            <person name="Hu L."/>
            <person name="Luo W."/>
            <person name="Yin Z."/>
            <person name="Gao H."/>
            <person name="Yang W."/>
            <person name="Yang H."/>
            <person name="Zhao Y."/>
            <person name="Zhao X."/>
            <person name="Zhou D."/>
            <person name="Dai E."/>
        </authorList>
    </citation>
    <scope>NUCLEOTIDE SEQUENCE</scope>
    <source>
        <strain evidence="1">24845</strain>
        <plasmid evidence="1">p24845-Ct2</plasmid>
    </source>
</reference>
<evidence type="ECO:0000313" key="1">
    <source>
        <dbReference type="EMBL" id="AVE22476.1"/>
    </source>
</evidence>
<dbReference type="Pfam" id="PF13365">
    <property type="entry name" value="Trypsin_2"/>
    <property type="match status" value="1"/>
</dbReference>
<accession>A0A2L1KJG8</accession>
<dbReference type="Gene3D" id="2.40.10.120">
    <property type="match status" value="1"/>
</dbReference>